<name>A0AAV7IFB4_COTGL</name>
<dbReference type="EMBL" id="JAHXZJ010001576">
    <property type="protein sequence ID" value="KAH0551162.1"/>
    <property type="molecule type" value="Genomic_DNA"/>
</dbReference>
<evidence type="ECO:0000313" key="2">
    <source>
        <dbReference type="EMBL" id="KAH0551162.1"/>
    </source>
</evidence>
<gene>
    <name evidence="2" type="ORF">KQX54_000018</name>
</gene>
<proteinExistence type="predicted"/>
<accession>A0AAV7IFB4</accession>
<feature type="region of interest" description="Disordered" evidence="1">
    <location>
        <begin position="44"/>
        <end position="79"/>
    </location>
</feature>
<comment type="caution">
    <text evidence="2">The sequence shown here is derived from an EMBL/GenBank/DDBJ whole genome shotgun (WGS) entry which is preliminary data.</text>
</comment>
<feature type="non-terminal residue" evidence="2">
    <location>
        <position position="1"/>
    </location>
</feature>
<evidence type="ECO:0000256" key="1">
    <source>
        <dbReference type="SAM" id="MobiDB-lite"/>
    </source>
</evidence>
<keyword evidence="3" id="KW-1185">Reference proteome</keyword>
<feature type="compositionally biased region" description="Basic and acidic residues" evidence="1">
    <location>
        <begin position="61"/>
        <end position="72"/>
    </location>
</feature>
<dbReference type="Proteomes" id="UP000826195">
    <property type="component" value="Unassembled WGS sequence"/>
</dbReference>
<organism evidence="2 3">
    <name type="scientific">Cotesia glomerata</name>
    <name type="common">Lepidopteran parasitic wasp</name>
    <name type="synonym">Apanteles glomeratus</name>
    <dbReference type="NCBI Taxonomy" id="32391"/>
    <lineage>
        <taxon>Eukaryota</taxon>
        <taxon>Metazoa</taxon>
        <taxon>Ecdysozoa</taxon>
        <taxon>Arthropoda</taxon>
        <taxon>Hexapoda</taxon>
        <taxon>Insecta</taxon>
        <taxon>Pterygota</taxon>
        <taxon>Neoptera</taxon>
        <taxon>Endopterygota</taxon>
        <taxon>Hymenoptera</taxon>
        <taxon>Apocrita</taxon>
        <taxon>Ichneumonoidea</taxon>
        <taxon>Braconidae</taxon>
        <taxon>Microgastrinae</taxon>
        <taxon>Cotesia</taxon>
    </lineage>
</organism>
<reference evidence="2 3" key="1">
    <citation type="journal article" date="2021" name="J. Hered.">
        <title>A chromosome-level genome assembly of the parasitoid wasp, Cotesia glomerata (Hymenoptera: Braconidae).</title>
        <authorList>
            <person name="Pinto B.J."/>
            <person name="Weis J.J."/>
            <person name="Gamble T."/>
            <person name="Ode P.J."/>
            <person name="Paul R."/>
            <person name="Zaspel J.M."/>
        </authorList>
    </citation>
    <scope>NUCLEOTIDE SEQUENCE [LARGE SCALE GENOMIC DNA]</scope>
    <source>
        <strain evidence="2">CgM1</strain>
    </source>
</reference>
<dbReference type="AlphaFoldDB" id="A0AAV7IFB4"/>
<protein>
    <submittedName>
        <fullName evidence="2">Uncharacterized protein</fullName>
    </submittedName>
</protein>
<sequence>NAVNVVEAENIGRQEIVQPLPEEIPVMEMEEILDIENDRISLNSFEEDWESDNSRTQSPLAERENIVPREPEAYAATSR</sequence>
<evidence type="ECO:0000313" key="3">
    <source>
        <dbReference type="Proteomes" id="UP000826195"/>
    </source>
</evidence>